<evidence type="ECO:0000313" key="2">
    <source>
        <dbReference type="EMBL" id="MDT9610519.1"/>
    </source>
</evidence>
<evidence type="ECO:0008006" key="5">
    <source>
        <dbReference type="Google" id="ProtNLM"/>
    </source>
</evidence>
<dbReference type="AlphaFoldDB" id="A0A2I1WH14"/>
<reference evidence="2" key="3">
    <citation type="submission" date="2023-08" db="EMBL/GenBank/DDBJ databases">
        <title>Lactobacillus from the Female Urinary Tract.</title>
        <authorList>
            <person name="Stegman N."/>
            <person name="Jackson B."/>
            <person name="Steiling M."/>
            <person name="Sedano C."/>
            <person name="Wolfe A."/>
            <person name="Putonti C."/>
        </authorList>
    </citation>
    <scope>NUCLEOTIDE SEQUENCE</scope>
    <source>
        <strain evidence="2">UMB5661</strain>
    </source>
</reference>
<accession>A0A2I1WH14</accession>
<gene>
    <name evidence="3" type="ORF">BHU41_02205</name>
    <name evidence="1" type="ORF">QP235_08110</name>
    <name evidence="2" type="ORF">RON39_10445</name>
</gene>
<reference evidence="3 4" key="1">
    <citation type="submission" date="2016-10" db="EMBL/GenBank/DDBJ databases">
        <title>WGS of isloates from the oral cavity of healthy individuals.</title>
        <authorList>
            <person name="Sharma S."/>
            <person name="Pal V.K."/>
            <person name="Patil P.B."/>
            <person name="Korpole S."/>
            <person name="Grover V."/>
        </authorList>
    </citation>
    <scope>NUCLEOTIDE SEQUENCE [LARGE SCALE GENOMIC DNA]</scope>
    <source>
        <strain evidence="3 4">DISK12</strain>
    </source>
</reference>
<sequence>MSNEKLILNASHFLKYELDDFVSLSGRQRIELKPTNLNNLHPFADDYPALLKLSEKITYCVAKAISRLPNQHKKPYQDIFIYYYLEGLYSYEVVSKIGYSIRRYSAFKKQAIVEFTNYFNFYALKYGLASDIELVS</sequence>
<name>A0A2I1WH14_9LACO</name>
<dbReference type="EMBL" id="JAVTXN010000081">
    <property type="protein sequence ID" value="MDT9610519.1"/>
    <property type="molecule type" value="Genomic_DNA"/>
</dbReference>
<dbReference type="EMBL" id="JASOGN010000033">
    <property type="protein sequence ID" value="MDK6503143.1"/>
    <property type="molecule type" value="Genomic_DNA"/>
</dbReference>
<evidence type="ECO:0000313" key="4">
    <source>
        <dbReference type="Proteomes" id="UP000231914"/>
    </source>
</evidence>
<dbReference type="Proteomes" id="UP001230300">
    <property type="component" value="Unassembled WGS sequence"/>
</dbReference>
<dbReference type="Proteomes" id="UP000231914">
    <property type="component" value="Unassembled WGS sequence"/>
</dbReference>
<protein>
    <recommendedName>
        <fullName evidence="5">ArpU family transcriptional regulator</fullName>
    </recommendedName>
</protein>
<organism evidence="3 4">
    <name type="scientific">Lactobacillus crispatus</name>
    <dbReference type="NCBI Taxonomy" id="47770"/>
    <lineage>
        <taxon>Bacteria</taxon>
        <taxon>Bacillati</taxon>
        <taxon>Bacillota</taxon>
        <taxon>Bacilli</taxon>
        <taxon>Lactobacillales</taxon>
        <taxon>Lactobacillaceae</taxon>
        <taxon>Lactobacillus</taxon>
    </lineage>
</organism>
<dbReference type="EMBL" id="MKXG01000400">
    <property type="protein sequence ID" value="PJZ10790.1"/>
    <property type="molecule type" value="Genomic_DNA"/>
</dbReference>
<dbReference type="Proteomes" id="UP001253287">
    <property type="component" value="Unassembled WGS sequence"/>
</dbReference>
<evidence type="ECO:0000313" key="3">
    <source>
        <dbReference type="EMBL" id="PJZ10790.1"/>
    </source>
</evidence>
<dbReference type="RefSeq" id="WP_100733253.1">
    <property type="nucleotide sequence ID" value="NZ_JASOGN010000033.1"/>
</dbReference>
<comment type="caution">
    <text evidence="3">The sequence shown here is derived from an EMBL/GenBank/DDBJ whole genome shotgun (WGS) entry which is preliminary data.</text>
</comment>
<evidence type="ECO:0000313" key="1">
    <source>
        <dbReference type="EMBL" id="MDK6503143.1"/>
    </source>
</evidence>
<reference evidence="1" key="2">
    <citation type="submission" date="2023-05" db="EMBL/GenBank/DDBJ databases">
        <title>Cataloging the Phylogenetic Diversity of Human Bladder Bacteria.</title>
        <authorList>
            <person name="Du J."/>
        </authorList>
    </citation>
    <scope>NUCLEOTIDE SEQUENCE</scope>
    <source>
        <strain evidence="1">UMB9226</strain>
    </source>
</reference>
<proteinExistence type="predicted"/>